<comment type="caution">
    <text evidence="1">The sequence shown here is derived from an EMBL/GenBank/DDBJ whole genome shotgun (WGS) entry which is preliminary data.</text>
</comment>
<reference evidence="2" key="1">
    <citation type="journal article" date="2024" name="IScience">
        <title>Strigolactones Initiate the Formation of Haustorium-like Structures in Castilleja.</title>
        <authorList>
            <person name="Buerger M."/>
            <person name="Peterson D."/>
            <person name="Chory J."/>
        </authorList>
    </citation>
    <scope>NUCLEOTIDE SEQUENCE [LARGE SCALE GENOMIC DNA]</scope>
</reference>
<dbReference type="Proteomes" id="UP001632038">
    <property type="component" value="Unassembled WGS sequence"/>
</dbReference>
<dbReference type="AlphaFoldDB" id="A0ABD3CXH2"/>
<protein>
    <submittedName>
        <fullName evidence="1">Uncharacterized protein</fullName>
    </submittedName>
</protein>
<evidence type="ECO:0000313" key="1">
    <source>
        <dbReference type="EMBL" id="KAL3634413.1"/>
    </source>
</evidence>
<dbReference type="EMBL" id="JAVIJP010000028">
    <property type="protein sequence ID" value="KAL3634413.1"/>
    <property type="molecule type" value="Genomic_DNA"/>
</dbReference>
<sequence length="126" mass="13604">MSIFKVTPKCISITKEAWLNSNAWICRGFVSASMPSQQAAKVDKDTCAKIIEAADTVKDGTKEVVSEVKRVTGKVASVSGKMVADVANKGFEKASETAETKKSKDVLDTAKAATEAFKERVEKEKD</sequence>
<gene>
    <name evidence="1" type="ORF">CASFOL_021467</name>
</gene>
<evidence type="ECO:0000313" key="2">
    <source>
        <dbReference type="Proteomes" id="UP001632038"/>
    </source>
</evidence>
<proteinExistence type="predicted"/>
<name>A0ABD3CXH2_9LAMI</name>
<organism evidence="1 2">
    <name type="scientific">Castilleja foliolosa</name>
    <dbReference type="NCBI Taxonomy" id="1961234"/>
    <lineage>
        <taxon>Eukaryota</taxon>
        <taxon>Viridiplantae</taxon>
        <taxon>Streptophyta</taxon>
        <taxon>Embryophyta</taxon>
        <taxon>Tracheophyta</taxon>
        <taxon>Spermatophyta</taxon>
        <taxon>Magnoliopsida</taxon>
        <taxon>eudicotyledons</taxon>
        <taxon>Gunneridae</taxon>
        <taxon>Pentapetalae</taxon>
        <taxon>asterids</taxon>
        <taxon>lamiids</taxon>
        <taxon>Lamiales</taxon>
        <taxon>Orobanchaceae</taxon>
        <taxon>Pedicularideae</taxon>
        <taxon>Castillejinae</taxon>
        <taxon>Castilleja</taxon>
    </lineage>
</organism>
<accession>A0ABD3CXH2</accession>
<keyword evidence="2" id="KW-1185">Reference proteome</keyword>